<feature type="region of interest" description="Disordered" evidence="2">
    <location>
        <begin position="1551"/>
        <end position="1580"/>
    </location>
</feature>
<dbReference type="PANTHER" id="PTHR32305">
    <property type="match status" value="1"/>
</dbReference>
<feature type="region of interest" description="Disordered" evidence="2">
    <location>
        <begin position="1128"/>
        <end position="1149"/>
    </location>
</feature>
<dbReference type="InterPro" id="IPR031325">
    <property type="entry name" value="RHS_repeat"/>
</dbReference>
<evidence type="ECO:0000259" key="4">
    <source>
        <dbReference type="Pfam" id="PF20148"/>
    </source>
</evidence>
<evidence type="ECO:0000256" key="1">
    <source>
        <dbReference type="ARBA" id="ARBA00022737"/>
    </source>
</evidence>
<dbReference type="EMBL" id="NHZO01000168">
    <property type="protein sequence ID" value="PHQ48351.1"/>
    <property type="molecule type" value="Genomic_DNA"/>
</dbReference>
<evidence type="ECO:0000313" key="7">
    <source>
        <dbReference type="Proteomes" id="UP000222531"/>
    </source>
</evidence>
<feature type="compositionally biased region" description="Basic residues" evidence="2">
    <location>
        <begin position="232"/>
        <end position="248"/>
    </location>
</feature>
<gene>
    <name evidence="6" type="ORF">BLA24_31905</name>
</gene>
<dbReference type="InterPro" id="IPR050708">
    <property type="entry name" value="T6SS_VgrG/RHS"/>
</dbReference>
<dbReference type="Proteomes" id="UP000222531">
    <property type="component" value="Unassembled WGS sequence"/>
</dbReference>
<dbReference type="Pfam" id="PF25023">
    <property type="entry name" value="TEN_YD-shell"/>
    <property type="match status" value="1"/>
</dbReference>
<proteinExistence type="predicted"/>
<dbReference type="OrthoDB" id="4981820at2"/>
<dbReference type="PANTHER" id="PTHR32305:SF15">
    <property type="entry name" value="PROTEIN RHSA-RELATED"/>
    <property type="match status" value="1"/>
</dbReference>
<dbReference type="Gene3D" id="2.180.10.10">
    <property type="entry name" value="RHS repeat-associated core"/>
    <property type="match status" value="2"/>
</dbReference>
<feature type="domain" description="Teneurin-like YD-shell" evidence="5">
    <location>
        <begin position="1102"/>
        <end position="1364"/>
    </location>
</feature>
<evidence type="ECO:0000313" key="6">
    <source>
        <dbReference type="EMBL" id="PHQ48351.1"/>
    </source>
</evidence>
<dbReference type="InterPro" id="IPR029112">
    <property type="entry name" value="Ntox27"/>
</dbReference>
<dbReference type="InterPro" id="IPR006530">
    <property type="entry name" value="YD"/>
</dbReference>
<keyword evidence="1" id="KW-0677">Repeat</keyword>
<protein>
    <submittedName>
        <fullName evidence="6">Type IV secretion protein Rhs</fullName>
    </submittedName>
</protein>
<reference evidence="6 7" key="1">
    <citation type="journal article" date="2017" name="Biochemistry">
        <title>Identification of the Biosynthetic Pathway for the Antibiotic Bicyclomycin.</title>
        <authorList>
            <person name="Patteson J."/>
            <person name="Cai W."/>
            <person name="Johnson R.A."/>
            <person name="Santa Maria K."/>
            <person name="Li B."/>
        </authorList>
    </citation>
    <scope>NUCLEOTIDE SEQUENCE [LARGE SCALE GENOMIC DNA]</scope>
    <source>
        <strain evidence="6 7">ATCC 21532</strain>
    </source>
</reference>
<dbReference type="Pfam" id="PF15531">
    <property type="entry name" value="Ntox27"/>
    <property type="match status" value="1"/>
</dbReference>
<evidence type="ECO:0000256" key="2">
    <source>
        <dbReference type="SAM" id="MobiDB-lite"/>
    </source>
</evidence>
<feature type="region of interest" description="Disordered" evidence="2">
    <location>
        <begin position="191"/>
        <end position="210"/>
    </location>
</feature>
<dbReference type="InterPro" id="IPR045351">
    <property type="entry name" value="DUF6531"/>
</dbReference>
<feature type="compositionally biased region" description="Basic and acidic residues" evidence="2">
    <location>
        <begin position="291"/>
        <end position="320"/>
    </location>
</feature>
<dbReference type="Pfam" id="PF20148">
    <property type="entry name" value="DUF6531"/>
    <property type="match status" value="1"/>
</dbReference>
<feature type="domain" description="DUF6531" evidence="4">
    <location>
        <begin position="363"/>
        <end position="436"/>
    </location>
</feature>
<sequence>MADALREFADDIDDDAHAANLHVQRLLSSGEGWAMEALNEHWGKVKDKHLKDLASAARLIAGAMDAAAVAVATMKAAAIVQLGYLAEEAGIALSLIPVTGGLSALLGAGAMRLTQEAVRRLIRDCMKEAVGYIVSALTEPAVAALEGMAADLVVQLGATALGLQNGVDVGQAKQAGKDGFKDGVDSAKGQLHLASAGGGGGGEGSKDNFRIDHGEHKLASSQLNSVSTSVHGRTRSKLSKAKRHHGRTRGRDSIAQAIDPVADKAMTALEKAVKEVGDHLGTRLPTAVRQISKDHKRTDEGIRDGFDKAKKAARGKDDGVKPGGRPSDGKPGSGRTKPDPLDKAKDEPRRNAISLEKTVCKTDPVDVATGEMLLPHTDLVLPGVLPLVLRRTHLSQYRYGRWFGRSWASTLDERLELDPVGGGAVWAREDGSLLVYPRLPRPDGDSVLPVEGARLPLVHGGHDGAETTYHVTDPSTGLTRSFTGSPYNTSSAYWLTLIEDRHGNRVEFGRHSDGAPFDVLHSGGYTVQLSTDDERIAELAVRTPDGPVTVMTYGYDDEGNLAAVTNSSGLPLRFTYDDDARITSWTDRNDSTYRYVYDTAGRVVRTVGPDGYLSSTFTYDTAALTTHYTDSTGATTVIQLNDRLQVVAETDPLGNTVRQTWDRHDQLLSRTDALGHTTSWSLDERGNPQSAHLPDGSVSRLVHNELNQLTELTGPDGSVWRQEFDERGNRVSATLPDGSVTRYSYDPAGRLTAVTDARGVLSRIHCDAAGLPVAVMGPLGTVTRYTRDAFGRPLSVTDPLGNTTEFEWTVEGKLARRVDPDGAEQRWTYDGEGNRLSHVDPLGRESRFEYTHFDLLAARTLPDGTRYEFTHDTELRLASVTGPSGARWTYRHDAAGRVVSETDFDGRTLTYTHDAAGRLATRTNGAGETVRYERDVFGRVTAKDAAGAVTRFEHDGMGRLVRAQGPDAELSWRLDGAGRVLAEVCNGRVLSHEYDDHGRRLQRTTPAGAVSTWHYPSDGRRAELHIAGRRLTFEYDEAGREIVRRVGDGLQIQQQWDTLGRLVNQTVTGAEDLAVQHRAYTYGADGILTSVEDRLAGSRSFDLDLTGRVTTVRSGDWTERYAYDETGNQSEATWPAGHPGQDATGPRTYQGDRITRAGSIRYEHDAQGRIVLRQKKRLSRRAETWRYTWDAQDRLTSVVTPDGVVWHYRYDPLGRRIAKQRLAEDGRVVEQVDFTWDGDILCEQTTHGSDGQVASTLTWDYDGLTPVSQTERRSAADAPQHEVDQRFFAIVTDLVGTPRELVDENGEVAWHTRSTLWGLTTWNRTATAYTPLRFPGQYFDPESGLHYNRFRYYDPQTARYLSPDPLGLVPAANPLAYVHNPTMWIDPLGLAGCPHRKTGEPHDVVLGVNPPSDNLARHLRERPDDPIPGAHTYNGKPYDDVEASGPVWMTNVMAAVGDENTTLHVTLDGMPNRNGEVGNWNTPEAIAEAFQVAVRRGEPFGVSHESDYAPPGNGTAWEMSVIARNVRIHNDDPDLGGRSWDSIRWYSNNQHIPNVPQPNIPELEPGYQPEPPPSHRRRRR</sequence>
<dbReference type="Pfam" id="PF05593">
    <property type="entry name" value="RHS_repeat"/>
    <property type="match status" value="6"/>
</dbReference>
<evidence type="ECO:0000259" key="5">
    <source>
        <dbReference type="Pfam" id="PF25023"/>
    </source>
</evidence>
<organism evidence="6 7">
    <name type="scientific">Streptomyces cinnamoneus</name>
    <name type="common">Streptoverticillium cinnamoneum</name>
    <dbReference type="NCBI Taxonomy" id="53446"/>
    <lineage>
        <taxon>Bacteria</taxon>
        <taxon>Bacillati</taxon>
        <taxon>Actinomycetota</taxon>
        <taxon>Actinomycetes</taxon>
        <taxon>Kitasatosporales</taxon>
        <taxon>Streptomycetaceae</taxon>
        <taxon>Streptomyces</taxon>
        <taxon>Streptomyces cinnamoneus group</taxon>
    </lineage>
</organism>
<name>A0A2G1XAW5_STRCJ</name>
<dbReference type="InterPro" id="IPR022385">
    <property type="entry name" value="Rhs_assc_core"/>
</dbReference>
<keyword evidence="7" id="KW-1185">Reference proteome</keyword>
<evidence type="ECO:0000259" key="3">
    <source>
        <dbReference type="Pfam" id="PF15531"/>
    </source>
</evidence>
<feature type="domain" description="Bacterial toxin 27" evidence="3">
    <location>
        <begin position="1406"/>
        <end position="1549"/>
    </location>
</feature>
<dbReference type="InterPro" id="IPR056823">
    <property type="entry name" value="TEN-like_YD-shell"/>
</dbReference>
<feature type="compositionally biased region" description="Polar residues" evidence="2">
    <location>
        <begin position="219"/>
        <end position="231"/>
    </location>
</feature>
<accession>A0A2G1XAW5</accession>
<dbReference type="NCBIfam" id="TIGR01643">
    <property type="entry name" value="YD_repeat_2x"/>
    <property type="match status" value="11"/>
</dbReference>
<feature type="region of interest" description="Disordered" evidence="2">
    <location>
        <begin position="284"/>
        <end position="357"/>
    </location>
</feature>
<comment type="caution">
    <text evidence="6">The sequence shown here is derived from an EMBL/GenBank/DDBJ whole genome shotgun (WGS) entry which is preliminary data.</text>
</comment>
<feature type="compositionally biased region" description="Basic and acidic residues" evidence="2">
    <location>
        <begin position="336"/>
        <end position="350"/>
    </location>
</feature>
<feature type="region of interest" description="Disordered" evidence="2">
    <location>
        <begin position="217"/>
        <end position="258"/>
    </location>
</feature>
<dbReference type="NCBIfam" id="TIGR03696">
    <property type="entry name" value="Rhs_assc_core"/>
    <property type="match status" value="1"/>
</dbReference>
<dbReference type="SUPFAM" id="SSF69304">
    <property type="entry name" value="Tricorn protease N-terminal domain"/>
    <property type="match status" value="1"/>
</dbReference>